<dbReference type="Gene3D" id="1.10.10.60">
    <property type="entry name" value="Homeodomain-like"/>
    <property type="match status" value="1"/>
</dbReference>
<dbReference type="InterPro" id="IPR009057">
    <property type="entry name" value="Homeodomain-like_sf"/>
</dbReference>
<name>A0A3G9IKT9_9BACL</name>
<dbReference type="SMART" id="SM00342">
    <property type="entry name" value="HTH_ARAC"/>
    <property type="match status" value="1"/>
</dbReference>
<dbReference type="PANTHER" id="PTHR43280">
    <property type="entry name" value="ARAC-FAMILY TRANSCRIPTIONAL REGULATOR"/>
    <property type="match status" value="1"/>
</dbReference>
<dbReference type="PANTHER" id="PTHR43280:SF2">
    <property type="entry name" value="HTH-TYPE TRANSCRIPTIONAL REGULATOR EXSA"/>
    <property type="match status" value="1"/>
</dbReference>
<evidence type="ECO:0000256" key="2">
    <source>
        <dbReference type="ARBA" id="ARBA00023125"/>
    </source>
</evidence>
<evidence type="ECO:0000256" key="3">
    <source>
        <dbReference type="ARBA" id="ARBA00023163"/>
    </source>
</evidence>
<keyword evidence="1" id="KW-0805">Transcription regulation</keyword>
<organism evidence="4 5">
    <name type="scientific">Paenibacillus baekrokdamisoli</name>
    <dbReference type="NCBI Taxonomy" id="1712516"/>
    <lineage>
        <taxon>Bacteria</taxon>
        <taxon>Bacillati</taxon>
        <taxon>Bacillota</taxon>
        <taxon>Bacilli</taxon>
        <taxon>Bacillales</taxon>
        <taxon>Paenibacillaceae</taxon>
        <taxon>Paenibacillus</taxon>
    </lineage>
</organism>
<dbReference type="Gene3D" id="2.60.120.10">
    <property type="entry name" value="Jelly Rolls"/>
    <property type="match status" value="1"/>
</dbReference>
<dbReference type="RefSeq" id="WP_125653240.1">
    <property type="nucleotide sequence ID" value="NZ_AP019308.1"/>
</dbReference>
<evidence type="ECO:0000256" key="1">
    <source>
        <dbReference type="ARBA" id="ARBA00023015"/>
    </source>
</evidence>
<keyword evidence="3" id="KW-0804">Transcription</keyword>
<dbReference type="GO" id="GO:0003700">
    <property type="term" value="F:DNA-binding transcription factor activity"/>
    <property type="evidence" value="ECO:0007669"/>
    <property type="project" value="InterPro"/>
</dbReference>
<dbReference type="AlphaFoldDB" id="A0A3G9IKT9"/>
<keyword evidence="2" id="KW-0238">DNA-binding</keyword>
<dbReference type="Pfam" id="PF12833">
    <property type="entry name" value="HTH_18"/>
    <property type="match status" value="1"/>
</dbReference>
<dbReference type="InterPro" id="IPR037923">
    <property type="entry name" value="HTH-like"/>
</dbReference>
<dbReference type="PROSITE" id="PS01124">
    <property type="entry name" value="HTH_ARAC_FAMILY_2"/>
    <property type="match status" value="1"/>
</dbReference>
<dbReference type="CDD" id="cd02208">
    <property type="entry name" value="cupin_RmlC-like"/>
    <property type="match status" value="1"/>
</dbReference>
<proteinExistence type="predicted"/>
<evidence type="ECO:0000313" key="5">
    <source>
        <dbReference type="Proteomes" id="UP000275368"/>
    </source>
</evidence>
<dbReference type="KEGG" id="pbk:Back11_01370"/>
<evidence type="ECO:0000313" key="4">
    <source>
        <dbReference type="EMBL" id="BBH18792.1"/>
    </source>
</evidence>
<keyword evidence="5" id="KW-1185">Reference proteome</keyword>
<sequence>MDIELRLPNLTSTMQIIGCHFGLKPPGWCYERHHHFLFEILHCREGTVVQHVGENAVMLQSGDWILIKSGVAHETINSSAHPYRYFNVHFDLDDPLLRSALCRFDYLILTHDEMDPYMKLQLESVEQAMKELQDGGTGTLSGSIQYLHVQSYVLRLISHFCSKIMEIPLSFEDTAMVGSSTATSSETATARQIENSLRNDLHHKGMIGDIASEIGLSRSQCSKIFTKVYGQSPRQYVSRLILNKAKHLLVHSTLSIERIAEELGFESTSQFSRQFRRWTGMAPSHFRPRLSPSPSSPSP</sequence>
<dbReference type="SUPFAM" id="SSF46689">
    <property type="entry name" value="Homeodomain-like"/>
    <property type="match status" value="2"/>
</dbReference>
<dbReference type="InterPro" id="IPR020449">
    <property type="entry name" value="Tscrpt_reg_AraC-type_HTH"/>
</dbReference>
<dbReference type="InterPro" id="IPR014710">
    <property type="entry name" value="RmlC-like_jellyroll"/>
</dbReference>
<dbReference type="Proteomes" id="UP000275368">
    <property type="component" value="Chromosome"/>
</dbReference>
<dbReference type="SUPFAM" id="SSF51215">
    <property type="entry name" value="Regulatory protein AraC"/>
    <property type="match status" value="1"/>
</dbReference>
<dbReference type="Pfam" id="PF02311">
    <property type="entry name" value="AraC_binding"/>
    <property type="match status" value="1"/>
</dbReference>
<protein>
    <submittedName>
        <fullName evidence="4">Uncharacterized protein</fullName>
    </submittedName>
</protein>
<reference evidence="4 5" key="1">
    <citation type="submission" date="2018-11" db="EMBL/GenBank/DDBJ databases">
        <title>Complete genome sequence of Paenibacillus baekrokdamisoli strain KCTC 33723.</title>
        <authorList>
            <person name="Kang S.W."/>
            <person name="Lee K.C."/>
            <person name="Kim K.K."/>
            <person name="Kim J.S."/>
            <person name="Kim D.S."/>
            <person name="Ko S.H."/>
            <person name="Yang S.H."/>
            <person name="Lee J.S."/>
        </authorList>
    </citation>
    <scope>NUCLEOTIDE SEQUENCE [LARGE SCALE GENOMIC DNA]</scope>
    <source>
        <strain evidence="4 5">KCTC 33723</strain>
    </source>
</reference>
<dbReference type="OrthoDB" id="1975977at2"/>
<dbReference type="GO" id="GO:0043565">
    <property type="term" value="F:sequence-specific DNA binding"/>
    <property type="evidence" value="ECO:0007669"/>
    <property type="project" value="InterPro"/>
</dbReference>
<dbReference type="PRINTS" id="PR00032">
    <property type="entry name" value="HTHARAC"/>
</dbReference>
<accession>A0A3G9IKT9</accession>
<dbReference type="InterPro" id="IPR003313">
    <property type="entry name" value="AraC-bd"/>
</dbReference>
<gene>
    <name evidence="4" type="ORF">Back11_01370</name>
</gene>
<dbReference type="InterPro" id="IPR018060">
    <property type="entry name" value="HTH_AraC"/>
</dbReference>
<dbReference type="EMBL" id="AP019308">
    <property type="protein sequence ID" value="BBH18792.1"/>
    <property type="molecule type" value="Genomic_DNA"/>
</dbReference>